<feature type="region of interest" description="Disordered" evidence="2">
    <location>
        <begin position="332"/>
        <end position="372"/>
    </location>
</feature>
<keyword evidence="1" id="KW-0175">Coiled coil</keyword>
<sequence>MSIESNQINHSNPLSTDAITQSKNEKTTQNGAKNGLDHKIREAIPGEIAHPQEQPEGPVPALNFQAKILSPGSEGTLPGALSETLLLNQESNENNHLPNLAADVMAHTIQSGQAASKLSAEEEMLADLNFDELSPDEIEAMLQEMASHEAQVDQKREAKATAYSADENELSQTEANIATEKQVGRQEAENLQNTAQLVRETDDKLTLSQDKHSTLAAQISSKSKETASPVGSNIDDSAAHKEAYKQKLAQINAHINKLQSELTVDPNNAATKAQLDALRAAKNELQEKIDSGMSHEEAMKTTFIGGRSLHEMTVNDLHEVLKSLYPTLHEEGRDKEINEDASKAGERGRVDRSARDDKAARDKAEAGKKEELLKAQDGQDRIVTELQYQQMRSRIEKDKEKLEESLQKILSSVQEDRRMKEIETTEIKKDAASDTLVSQGNKQKAINATQKMIDEVGTPLKMPVKKETLRMVVSVIRQIDSLPAGKSDPQIRDLQKTLIGFYQDIRQAVGVEVLGGTGSAQRLHTNQ</sequence>
<dbReference type="AlphaFoldDB" id="A0A0H5DNN5"/>
<proteinExistence type="predicted"/>
<dbReference type="EMBL" id="CWGJ01000006">
    <property type="protein sequence ID" value="CRX37872.1"/>
    <property type="molecule type" value="Genomic_DNA"/>
</dbReference>
<evidence type="ECO:0000256" key="1">
    <source>
        <dbReference type="SAM" id="Coils"/>
    </source>
</evidence>
<gene>
    <name evidence="3" type="ORF">ELAC_0517</name>
</gene>
<evidence type="ECO:0000256" key="2">
    <source>
        <dbReference type="SAM" id="MobiDB-lite"/>
    </source>
</evidence>
<dbReference type="RefSeq" id="WP_098037720.1">
    <property type="nucleotide sequence ID" value="NZ_CWGJ01000006.1"/>
</dbReference>
<feature type="region of interest" description="Disordered" evidence="2">
    <location>
        <begin position="1"/>
        <end position="36"/>
    </location>
</feature>
<dbReference type="Proteomes" id="UP000220251">
    <property type="component" value="Unassembled WGS sequence"/>
</dbReference>
<name>A0A0H5DNN5_9BACT</name>
<evidence type="ECO:0000313" key="3">
    <source>
        <dbReference type="EMBL" id="CRX37872.1"/>
    </source>
</evidence>
<accession>A0A0H5DNN5</accession>
<feature type="region of interest" description="Disordered" evidence="2">
    <location>
        <begin position="216"/>
        <end position="235"/>
    </location>
</feature>
<evidence type="ECO:0000313" key="4">
    <source>
        <dbReference type="Proteomes" id="UP000220251"/>
    </source>
</evidence>
<protein>
    <submittedName>
        <fullName evidence="3">Uncharacterized protein</fullName>
    </submittedName>
</protein>
<reference evidence="4" key="1">
    <citation type="submission" date="2015-06" db="EMBL/GenBank/DDBJ databases">
        <authorList>
            <person name="Bertelli C."/>
        </authorList>
    </citation>
    <scope>NUCLEOTIDE SEQUENCE [LARGE SCALE GENOMIC DNA]</scope>
    <source>
        <strain evidence="4">CRIB-30</strain>
    </source>
</reference>
<feature type="compositionally biased region" description="Polar residues" evidence="2">
    <location>
        <begin position="1"/>
        <end position="32"/>
    </location>
</feature>
<keyword evidence="4" id="KW-1185">Reference proteome</keyword>
<organism evidence="3 4">
    <name type="scientific">Estrella lausannensis</name>
    <dbReference type="NCBI Taxonomy" id="483423"/>
    <lineage>
        <taxon>Bacteria</taxon>
        <taxon>Pseudomonadati</taxon>
        <taxon>Chlamydiota</taxon>
        <taxon>Chlamydiia</taxon>
        <taxon>Parachlamydiales</taxon>
        <taxon>Candidatus Criblamydiaceae</taxon>
        <taxon>Estrella</taxon>
    </lineage>
</organism>
<feature type="coiled-coil region" evidence="1">
    <location>
        <begin position="241"/>
        <end position="288"/>
    </location>
</feature>